<feature type="region of interest" description="Disordered" evidence="1">
    <location>
        <begin position="63"/>
        <end position="83"/>
    </location>
</feature>
<dbReference type="AlphaFoldDB" id="A0ABD2AC95"/>
<dbReference type="EMBL" id="JAUDFV010000152">
    <property type="protein sequence ID" value="KAL2718201.1"/>
    <property type="molecule type" value="Genomic_DNA"/>
</dbReference>
<evidence type="ECO:0000313" key="3">
    <source>
        <dbReference type="Proteomes" id="UP001607302"/>
    </source>
</evidence>
<feature type="compositionally biased region" description="Basic residues" evidence="1">
    <location>
        <begin position="73"/>
        <end position="83"/>
    </location>
</feature>
<proteinExistence type="predicted"/>
<feature type="non-terminal residue" evidence="2">
    <location>
        <position position="1"/>
    </location>
</feature>
<protein>
    <submittedName>
        <fullName evidence="2">Uncharacterized protein</fullName>
    </submittedName>
</protein>
<evidence type="ECO:0000313" key="2">
    <source>
        <dbReference type="EMBL" id="KAL2718201.1"/>
    </source>
</evidence>
<sequence>NNEPQVRSVDKRSLLSLHQSEKIVIIILEKNEADWTESTPRGTPTIVEIHPMSENELIRKTRRSLSRGDRNVYKKKKEQRMLS</sequence>
<dbReference type="Proteomes" id="UP001607302">
    <property type="component" value="Unassembled WGS sequence"/>
</dbReference>
<evidence type="ECO:0000256" key="1">
    <source>
        <dbReference type="SAM" id="MobiDB-lite"/>
    </source>
</evidence>
<reference evidence="2 3" key="1">
    <citation type="journal article" date="2024" name="Ann. Entomol. Soc. Am.">
        <title>Genomic analyses of the southern and eastern yellowjacket wasps (Hymenoptera: Vespidae) reveal evolutionary signatures of social life.</title>
        <authorList>
            <person name="Catto M.A."/>
            <person name="Caine P.B."/>
            <person name="Orr S.E."/>
            <person name="Hunt B.G."/>
            <person name="Goodisman M.A.D."/>
        </authorList>
    </citation>
    <scope>NUCLEOTIDE SEQUENCE [LARGE SCALE GENOMIC DNA]</scope>
    <source>
        <strain evidence="2">233</strain>
        <tissue evidence="2">Head and thorax</tissue>
    </source>
</reference>
<accession>A0ABD2AC95</accession>
<organism evidence="2 3">
    <name type="scientific">Vespula squamosa</name>
    <name type="common">Southern yellow jacket</name>
    <name type="synonym">Wasp</name>
    <dbReference type="NCBI Taxonomy" id="30214"/>
    <lineage>
        <taxon>Eukaryota</taxon>
        <taxon>Metazoa</taxon>
        <taxon>Ecdysozoa</taxon>
        <taxon>Arthropoda</taxon>
        <taxon>Hexapoda</taxon>
        <taxon>Insecta</taxon>
        <taxon>Pterygota</taxon>
        <taxon>Neoptera</taxon>
        <taxon>Endopterygota</taxon>
        <taxon>Hymenoptera</taxon>
        <taxon>Apocrita</taxon>
        <taxon>Aculeata</taxon>
        <taxon>Vespoidea</taxon>
        <taxon>Vespidae</taxon>
        <taxon>Vespinae</taxon>
        <taxon>Vespula</taxon>
    </lineage>
</organism>
<gene>
    <name evidence="2" type="ORF">V1478_012077</name>
</gene>
<name>A0ABD2AC95_VESSQ</name>
<comment type="caution">
    <text evidence="2">The sequence shown here is derived from an EMBL/GenBank/DDBJ whole genome shotgun (WGS) entry which is preliminary data.</text>
</comment>
<keyword evidence="3" id="KW-1185">Reference proteome</keyword>